<gene>
    <name evidence="2" type="ORF">SteCoe_13795</name>
</gene>
<reference evidence="2 3" key="1">
    <citation type="submission" date="2016-11" db="EMBL/GenBank/DDBJ databases">
        <title>The macronuclear genome of Stentor coeruleus: a giant cell with tiny introns.</title>
        <authorList>
            <person name="Slabodnick M."/>
            <person name="Ruby J.G."/>
            <person name="Reiff S.B."/>
            <person name="Swart E.C."/>
            <person name="Gosai S."/>
            <person name="Prabakaran S."/>
            <person name="Witkowska E."/>
            <person name="Larue G.E."/>
            <person name="Fisher S."/>
            <person name="Freeman R.M."/>
            <person name="Gunawardena J."/>
            <person name="Chu W."/>
            <person name="Stover N.A."/>
            <person name="Gregory B.D."/>
            <person name="Nowacki M."/>
            <person name="Derisi J."/>
            <person name="Roy S.W."/>
            <person name="Marshall W.F."/>
            <person name="Sood P."/>
        </authorList>
    </citation>
    <scope>NUCLEOTIDE SEQUENCE [LARGE SCALE GENOMIC DNA]</scope>
    <source>
        <strain evidence="2">WM001</strain>
    </source>
</reference>
<feature type="domain" description="Cyclic nucleotide-binding" evidence="1">
    <location>
        <begin position="163"/>
        <end position="263"/>
    </location>
</feature>
<comment type="caution">
    <text evidence="2">The sequence shown here is derived from an EMBL/GenBank/DDBJ whole genome shotgun (WGS) entry which is preliminary data.</text>
</comment>
<evidence type="ECO:0000259" key="1">
    <source>
        <dbReference type="PROSITE" id="PS50042"/>
    </source>
</evidence>
<dbReference type="GO" id="GO:0034236">
    <property type="term" value="F:protein kinase A catalytic subunit binding"/>
    <property type="evidence" value="ECO:0007669"/>
    <property type="project" value="TreeGrafter"/>
</dbReference>
<dbReference type="Pfam" id="PF00027">
    <property type="entry name" value="cNMP_binding"/>
    <property type="match status" value="2"/>
</dbReference>
<dbReference type="InterPro" id="IPR014710">
    <property type="entry name" value="RmlC-like_jellyroll"/>
</dbReference>
<dbReference type="Gene3D" id="2.60.120.10">
    <property type="entry name" value="Jelly Rolls"/>
    <property type="match status" value="2"/>
</dbReference>
<dbReference type="CDD" id="cd00038">
    <property type="entry name" value="CAP_ED"/>
    <property type="match status" value="2"/>
</dbReference>
<dbReference type="EMBL" id="MPUH01000252">
    <property type="protein sequence ID" value="OMJ84964.1"/>
    <property type="molecule type" value="Genomic_DNA"/>
</dbReference>
<dbReference type="SMART" id="SM00100">
    <property type="entry name" value="cNMP"/>
    <property type="match status" value="2"/>
</dbReference>
<organism evidence="2 3">
    <name type="scientific">Stentor coeruleus</name>
    <dbReference type="NCBI Taxonomy" id="5963"/>
    <lineage>
        <taxon>Eukaryota</taxon>
        <taxon>Sar</taxon>
        <taxon>Alveolata</taxon>
        <taxon>Ciliophora</taxon>
        <taxon>Postciliodesmatophora</taxon>
        <taxon>Heterotrichea</taxon>
        <taxon>Heterotrichida</taxon>
        <taxon>Stentoridae</taxon>
        <taxon>Stentor</taxon>
    </lineage>
</organism>
<dbReference type="GO" id="GO:0030552">
    <property type="term" value="F:cAMP binding"/>
    <property type="evidence" value="ECO:0007669"/>
    <property type="project" value="TreeGrafter"/>
</dbReference>
<dbReference type="InterPro" id="IPR050503">
    <property type="entry name" value="cAMP-dep_PK_reg_su-like"/>
</dbReference>
<dbReference type="Proteomes" id="UP000187209">
    <property type="component" value="Unassembled WGS sequence"/>
</dbReference>
<dbReference type="SUPFAM" id="SSF51206">
    <property type="entry name" value="cAMP-binding domain-like"/>
    <property type="match status" value="2"/>
</dbReference>
<dbReference type="InterPro" id="IPR018490">
    <property type="entry name" value="cNMP-bd_dom_sf"/>
</dbReference>
<dbReference type="GO" id="GO:0005829">
    <property type="term" value="C:cytosol"/>
    <property type="evidence" value="ECO:0007669"/>
    <property type="project" value="TreeGrafter"/>
</dbReference>
<dbReference type="GO" id="GO:0004862">
    <property type="term" value="F:cAMP-dependent protein kinase inhibitor activity"/>
    <property type="evidence" value="ECO:0007669"/>
    <property type="project" value="TreeGrafter"/>
</dbReference>
<dbReference type="OrthoDB" id="295236at2759"/>
<proteinExistence type="predicted"/>
<dbReference type="PANTHER" id="PTHR11635:SF166">
    <property type="entry name" value="CYCLIC NUCLEOTIDE-BINDING DOMAIN-CONTAINING PROTEIN"/>
    <property type="match status" value="1"/>
</dbReference>
<dbReference type="GO" id="GO:0005952">
    <property type="term" value="C:cAMP-dependent protein kinase complex"/>
    <property type="evidence" value="ECO:0007669"/>
    <property type="project" value="InterPro"/>
</dbReference>
<keyword evidence="3" id="KW-1185">Reference proteome</keyword>
<dbReference type="PROSITE" id="PS50042">
    <property type="entry name" value="CNMP_BINDING_3"/>
    <property type="match status" value="2"/>
</dbReference>
<evidence type="ECO:0000313" key="2">
    <source>
        <dbReference type="EMBL" id="OMJ84964.1"/>
    </source>
</evidence>
<evidence type="ECO:0000313" key="3">
    <source>
        <dbReference type="Proteomes" id="UP000187209"/>
    </source>
</evidence>
<dbReference type="PANTHER" id="PTHR11635">
    <property type="entry name" value="CAMP-DEPENDENT PROTEIN KINASE REGULATORY CHAIN"/>
    <property type="match status" value="1"/>
</dbReference>
<sequence>MFRHSINIGRIIGLLLKESKSNEELDFLQRCLTQFEDFNKCTQKISKLEKIQLLRSLSCKNYSTGEVIFSKGEQVQNLFIVIKGVVEHISTEKGTRVVTTYTAGRQICDKSYMKLATRISTCIAVTDCVLLDISLDTYREILGEDAHMLLHKKLKFIDQYFPGIKKYSFSHRERIAHMFEVFIYKRGQIVLNQGDNSDFVYFLCDGEVELTSHRGSVAILKLTPGSSIGEEALMGLECQHKSIVSSELAILYALSKSDMAQYIPDETKEALKRNFLLKDQERKRLNTNVGRRLEIFTPSKKNIEFTMASPQARKQLNIVTLRTSLSTSQKDFRNFNSFLDSKKLLVQLRRNSKNRRPVTIKHGLFEL</sequence>
<accession>A0A1R2C7G8</accession>
<name>A0A1R2C7G8_9CILI</name>
<dbReference type="AlphaFoldDB" id="A0A1R2C7G8"/>
<dbReference type="InterPro" id="IPR000595">
    <property type="entry name" value="cNMP-bd_dom"/>
</dbReference>
<feature type="domain" description="Cyclic nucleotide-binding" evidence="1">
    <location>
        <begin position="41"/>
        <end position="159"/>
    </location>
</feature>
<protein>
    <recommendedName>
        <fullName evidence="1">Cyclic nucleotide-binding domain-containing protein</fullName>
    </recommendedName>
</protein>